<evidence type="ECO:0000259" key="10">
    <source>
        <dbReference type="Pfam" id="PF25198"/>
    </source>
</evidence>
<dbReference type="InterPro" id="IPR046953">
    <property type="entry name" value="Spore_GerAC-like_C"/>
</dbReference>
<evidence type="ECO:0000313" key="12">
    <source>
        <dbReference type="Proteomes" id="UP000249134"/>
    </source>
</evidence>
<keyword evidence="5" id="KW-0472">Membrane</keyword>
<dbReference type="InterPro" id="IPR008844">
    <property type="entry name" value="Spore_GerAC-like"/>
</dbReference>
<evidence type="ECO:0000256" key="8">
    <source>
        <dbReference type="SAM" id="SignalP"/>
    </source>
</evidence>
<evidence type="ECO:0000256" key="1">
    <source>
        <dbReference type="ARBA" id="ARBA00004635"/>
    </source>
</evidence>
<feature type="domain" description="Spore germination protein N-terminal" evidence="10">
    <location>
        <begin position="29"/>
        <end position="201"/>
    </location>
</feature>
<comment type="subcellular location">
    <subcellularLocation>
        <location evidence="1">Membrane</location>
        <topology evidence="1">Lipid-anchor</topology>
    </subcellularLocation>
</comment>
<reference evidence="11 12" key="1">
    <citation type="submission" date="2018-06" db="EMBL/GenBank/DDBJ databases">
        <authorList>
            <consortium name="Pathogen Informatics"/>
            <person name="Doyle S."/>
        </authorList>
    </citation>
    <scope>NUCLEOTIDE SEQUENCE [LARGE SCALE GENOMIC DNA]</scope>
    <source>
        <strain evidence="11 12">NCTC4824</strain>
    </source>
</reference>
<evidence type="ECO:0000313" key="11">
    <source>
        <dbReference type="EMBL" id="SQI52445.1"/>
    </source>
</evidence>
<dbReference type="GO" id="GO:0009847">
    <property type="term" value="P:spore germination"/>
    <property type="evidence" value="ECO:0007669"/>
    <property type="project" value="InterPro"/>
</dbReference>
<dbReference type="PANTHER" id="PTHR35789">
    <property type="entry name" value="SPORE GERMINATION PROTEIN B3"/>
    <property type="match status" value="1"/>
</dbReference>
<keyword evidence="6" id="KW-0564">Palmitate</keyword>
<evidence type="ECO:0000256" key="3">
    <source>
        <dbReference type="ARBA" id="ARBA00022544"/>
    </source>
</evidence>
<dbReference type="AlphaFoldDB" id="A0A2X4YL12"/>
<evidence type="ECO:0000256" key="7">
    <source>
        <dbReference type="ARBA" id="ARBA00023288"/>
    </source>
</evidence>
<dbReference type="KEGG" id="blen:NCTC4824_00424"/>
<keyword evidence="3" id="KW-0309">Germination</keyword>
<protein>
    <submittedName>
        <fullName evidence="11">Germination protein, Ger(X)C family</fullName>
    </submittedName>
</protein>
<dbReference type="Pfam" id="PF05504">
    <property type="entry name" value="Spore_GerAC"/>
    <property type="match status" value="1"/>
</dbReference>
<dbReference type="GO" id="GO:0016020">
    <property type="term" value="C:membrane"/>
    <property type="evidence" value="ECO:0007669"/>
    <property type="project" value="UniProtKB-SubCell"/>
</dbReference>
<accession>A0A2X4YL12</accession>
<dbReference type="InterPro" id="IPR038501">
    <property type="entry name" value="Spore_GerAC_C_sf"/>
</dbReference>
<dbReference type="PANTHER" id="PTHR35789:SF1">
    <property type="entry name" value="SPORE GERMINATION PROTEIN B3"/>
    <property type="match status" value="1"/>
</dbReference>
<dbReference type="Pfam" id="PF25198">
    <property type="entry name" value="Spore_GerAC_N"/>
    <property type="match status" value="1"/>
</dbReference>
<proteinExistence type="inferred from homology"/>
<feature type="domain" description="Spore germination GerAC-like C-terminal" evidence="9">
    <location>
        <begin position="224"/>
        <end position="369"/>
    </location>
</feature>
<dbReference type="Gene3D" id="3.30.300.210">
    <property type="entry name" value="Nutrient germinant receptor protein C, domain 3"/>
    <property type="match status" value="1"/>
</dbReference>
<dbReference type="Proteomes" id="UP000249134">
    <property type="component" value="Chromosome 1"/>
</dbReference>
<gene>
    <name evidence="11" type="primary">gerBC_1</name>
    <name evidence="11" type="ORF">NCTC4824_00424</name>
</gene>
<dbReference type="InterPro" id="IPR057336">
    <property type="entry name" value="GerAC_N"/>
</dbReference>
<keyword evidence="7" id="KW-0449">Lipoprotein</keyword>
<dbReference type="RefSeq" id="WP_066143105.1">
    <property type="nucleotide sequence ID" value="NZ_CBCSGM010000002.1"/>
</dbReference>
<keyword evidence="4 8" id="KW-0732">Signal</keyword>
<evidence type="ECO:0000259" key="9">
    <source>
        <dbReference type="Pfam" id="PF05504"/>
    </source>
</evidence>
<dbReference type="STRING" id="1348624.GCA_001591545_02778"/>
<comment type="similarity">
    <text evidence="2">Belongs to the GerABKC lipoprotein family.</text>
</comment>
<sequence length="372" mass="42263">MSKKQKMIKRWLSIAMLFALLLQAGCAFKDIDKRMFVVGIGLDPSEKVQNGYRVTLKLAKPVGDVKQATAPVYVYLSEDSKSVADAVHKMETHVDKVLDFAHNRIIMLNKELLTNNVDTYMDFFTRRGDIQLISYVAVAETTAEEVLTFDPESESPASNALYNYFDNTGTESPYVVTTFLFEFRREVLGKGKDTIIPIVSIDEGGTEFVIDKSIVVKPGKKPVELTPLETKDYNSHVNNASGFSYTIDENDMIFVLNLNVIKMKYDIVFDDGPPRIDMKITKSGVIGESNKRLDIKHLKKYDKIAAEDIEKQVIKLLTKLQENEVDPYGFGLRFRATRLPYEGMMEDWDRIYSEIEFNVTVNIKLKSTGVIE</sequence>
<evidence type="ECO:0000256" key="2">
    <source>
        <dbReference type="ARBA" id="ARBA00007886"/>
    </source>
</evidence>
<evidence type="ECO:0000256" key="4">
    <source>
        <dbReference type="ARBA" id="ARBA00022729"/>
    </source>
</evidence>
<organism evidence="11 12">
    <name type="scientific">Lederbergia lenta</name>
    <name type="common">Bacillus lentus</name>
    <dbReference type="NCBI Taxonomy" id="1467"/>
    <lineage>
        <taxon>Bacteria</taxon>
        <taxon>Bacillati</taxon>
        <taxon>Bacillota</taxon>
        <taxon>Bacilli</taxon>
        <taxon>Bacillales</taxon>
        <taxon>Bacillaceae</taxon>
        <taxon>Lederbergia</taxon>
    </lineage>
</organism>
<feature type="chain" id="PRO_5039540736" evidence="8">
    <location>
        <begin position="30"/>
        <end position="372"/>
    </location>
</feature>
<dbReference type="NCBIfam" id="TIGR02887">
    <property type="entry name" value="spore_ger_x_C"/>
    <property type="match status" value="1"/>
</dbReference>
<name>A0A2X4YL12_LEDLE</name>
<dbReference type="EMBL" id="LS483476">
    <property type="protein sequence ID" value="SQI52445.1"/>
    <property type="molecule type" value="Genomic_DNA"/>
</dbReference>
<evidence type="ECO:0000256" key="5">
    <source>
        <dbReference type="ARBA" id="ARBA00023136"/>
    </source>
</evidence>
<keyword evidence="12" id="KW-1185">Reference proteome</keyword>
<feature type="signal peptide" evidence="8">
    <location>
        <begin position="1"/>
        <end position="29"/>
    </location>
</feature>
<evidence type="ECO:0000256" key="6">
    <source>
        <dbReference type="ARBA" id="ARBA00023139"/>
    </source>
</evidence>